<protein>
    <submittedName>
        <fullName evidence="2">Uncharacterized protein</fullName>
    </submittedName>
</protein>
<sequence>MQQQQQQKDSDSDRGNYPIFKQGDDHHYDDYHDDDDDDDDDDNEDDDNVEGFNDPNYRLTLIINEIRFRHAEKKLPRTVAAHVGQIASTLSEMPEPSPESMAEVIYEAERAKRQNLQ</sequence>
<feature type="region of interest" description="Disordered" evidence="1">
    <location>
        <begin position="1"/>
        <end position="56"/>
    </location>
</feature>
<feature type="compositionally biased region" description="Acidic residues" evidence="1">
    <location>
        <begin position="31"/>
        <end position="49"/>
    </location>
</feature>
<evidence type="ECO:0000313" key="3">
    <source>
        <dbReference type="Proteomes" id="UP001287356"/>
    </source>
</evidence>
<gene>
    <name evidence="2" type="ORF">B0T24DRAFT_599951</name>
</gene>
<dbReference type="EMBL" id="JAULSN010000014">
    <property type="protein sequence ID" value="KAK3360877.1"/>
    <property type="molecule type" value="Genomic_DNA"/>
</dbReference>
<accession>A0AAE0MXS1</accession>
<evidence type="ECO:0000256" key="1">
    <source>
        <dbReference type="SAM" id="MobiDB-lite"/>
    </source>
</evidence>
<proteinExistence type="predicted"/>
<dbReference type="Proteomes" id="UP001287356">
    <property type="component" value="Unassembled WGS sequence"/>
</dbReference>
<name>A0AAE0MXS1_9PEZI</name>
<keyword evidence="3" id="KW-1185">Reference proteome</keyword>
<organism evidence="2 3">
    <name type="scientific">Lasiosphaeria ovina</name>
    <dbReference type="NCBI Taxonomy" id="92902"/>
    <lineage>
        <taxon>Eukaryota</taxon>
        <taxon>Fungi</taxon>
        <taxon>Dikarya</taxon>
        <taxon>Ascomycota</taxon>
        <taxon>Pezizomycotina</taxon>
        <taxon>Sordariomycetes</taxon>
        <taxon>Sordariomycetidae</taxon>
        <taxon>Sordariales</taxon>
        <taxon>Lasiosphaeriaceae</taxon>
        <taxon>Lasiosphaeria</taxon>
    </lineage>
</organism>
<dbReference type="AlphaFoldDB" id="A0AAE0MXS1"/>
<reference evidence="2" key="2">
    <citation type="submission" date="2023-06" db="EMBL/GenBank/DDBJ databases">
        <authorList>
            <consortium name="Lawrence Berkeley National Laboratory"/>
            <person name="Haridas S."/>
            <person name="Hensen N."/>
            <person name="Bonometti L."/>
            <person name="Westerberg I."/>
            <person name="Brannstrom I.O."/>
            <person name="Guillou S."/>
            <person name="Cros-Aarteil S."/>
            <person name="Calhoun S."/>
            <person name="Kuo A."/>
            <person name="Mondo S."/>
            <person name="Pangilinan J."/>
            <person name="Riley R."/>
            <person name="Labutti K."/>
            <person name="Andreopoulos B."/>
            <person name="Lipzen A."/>
            <person name="Chen C."/>
            <person name="Yanf M."/>
            <person name="Daum C."/>
            <person name="Ng V."/>
            <person name="Clum A."/>
            <person name="Steindorff A."/>
            <person name="Ohm R."/>
            <person name="Martin F."/>
            <person name="Silar P."/>
            <person name="Natvig D."/>
            <person name="Lalanne C."/>
            <person name="Gautier V."/>
            <person name="Ament-Velasquez S.L."/>
            <person name="Kruys A."/>
            <person name="Hutchinson M.I."/>
            <person name="Powell A.J."/>
            <person name="Barry K."/>
            <person name="Miller A.N."/>
            <person name="Grigoriev I.V."/>
            <person name="Debuchy R."/>
            <person name="Gladieux P."/>
            <person name="Thoren M.H."/>
            <person name="Johannesson H."/>
        </authorList>
    </citation>
    <scope>NUCLEOTIDE SEQUENCE</scope>
    <source>
        <strain evidence="2">CBS 958.72</strain>
    </source>
</reference>
<comment type="caution">
    <text evidence="2">The sequence shown here is derived from an EMBL/GenBank/DDBJ whole genome shotgun (WGS) entry which is preliminary data.</text>
</comment>
<reference evidence="2" key="1">
    <citation type="journal article" date="2023" name="Mol. Phylogenet. Evol.">
        <title>Genome-scale phylogeny and comparative genomics of the fungal order Sordariales.</title>
        <authorList>
            <person name="Hensen N."/>
            <person name="Bonometti L."/>
            <person name="Westerberg I."/>
            <person name="Brannstrom I.O."/>
            <person name="Guillou S."/>
            <person name="Cros-Aarteil S."/>
            <person name="Calhoun S."/>
            <person name="Haridas S."/>
            <person name="Kuo A."/>
            <person name="Mondo S."/>
            <person name="Pangilinan J."/>
            <person name="Riley R."/>
            <person name="LaButti K."/>
            <person name="Andreopoulos B."/>
            <person name="Lipzen A."/>
            <person name="Chen C."/>
            <person name="Yan M."/>
            <person name="Daum C."/>
            <person name="Ng V."/>
            <person name="Clum A."/>
            <person name="Steindorff A."/>
            <person name="Ohm R.A."/>
            <person name="Martin F."/>
            <person name="Silar P."/>
            <person name="Natvig D.O."/>
            <person name="Lalanne C."/>
            <person name="Gautier V."/>
            <person name="Ament-Velasquez S.L."/>
            <person name="Kruys A."/>
            <person name="Hutchinson M.I."/>
            <person name="Powell A.J."/>
            <person name="Barry K."/>
            <person name="Miller A.N."/>
            <person name="Grigoriev I.V."/>
            <person name="Debuchy R."/>
            <person name="Gladieux P."/>
            <person name="Hiltunen Thoren M."/>
            <person name="Johannesson H."/>
        </authorList>
    </citation>
    <scope>NUCLEOTIDE SEQUENCE</scope>
    <source>
        <strain evidence="2">CBS 958.72</strain>
    </source>
</reference>
<evidence type="ECO:0000313" key="2">
    <source>
        <dbReference type="EMBL" id="KAK3360877.1"/>
    </source>
</evidence>